<keyword evidence="2" id="KW-1185">Reference proteome</keyword>
<protein>
    <submittedName>
        <fullName evidence="1">Aquaporin-like protein</fullName>
    </submittedName>
</protein>
<comment type="caution">
    <text evidence="1">The sequence shown here is derived from an EMBL/GenBank/DDBJ whole genome shotgun (WGS) entry which is preliminary data.</text>
</comment>
<reference evidence="1" key="1">
    <citation type="journal article" date="2021" name="Environ. Microbiol.">
        <title>Gene family expansions and transcriptome signatures uncover fungal adaptations to wood decay.</title>
        <authorList>
            <person name="Hage H."/>
            <person name="Miyauchi S."/>
            <person name="Viragh M."/>
            <person name="Drula E."/>
            <person name="Min B."/>
            <person name="Chaduli D."/>
            <person name="Navarro D."/>
            <person name="Favel A."/>
            <person name="Norest M."/>
            <person name="Lesage-Meessen L."/>
            <person name="Balint B."/>
            <person name="Merenyi Z."/>
            <person name="de Eugenio L."/>
            <person name="Morin E."/>
            <person name="Martinez A.T."/>
            <person name="Baldrian P."/>
            <person name="Stursova M."/>
            <person name="Martinez M.J."/>
            <person name="Novotny C."/>
            <person name="Magnuson J.K."/>
            <person name="Spatafora J.W."/>
            <person name="Maurice S."/>
            <person name="Pangilinan J."/>
            <person name="Andreopoulos W."/>
            <person name="LaButti K."/>
            <person name="Hundley H."/>
            <person name="Na H."/>
            <person name="Kuo A."/>
            <person name="Barry K."/>
            <person name="Lipzen A."/>
            <person name="Henrissat B."/>
            <person name="Riley R."/>
            <person name="Ahrendt S."/>
            <person name="Nagy L.G."/>
            <person name="Grigoriev I.V."/>
            <person name="Martin F."/>
            <person name="Rosso M.N."/>
        </authorList>
    </citation>
    <scope>NUCLEOTIDE SEQUENCE</scope>
    <source>
        <strain evidence="1">CBS 384.51</strain>
    </source>
</reference>
<proteinExistence type="predicted"/>
<name>A0ACB8UGR5_9APHY</name>
<accession>A0ACB8UGR5</accession>
<organism evidence="1 2">
    <name type="scientific">Irpex rosettiformis</name>
    <dbReference type="NCBI Taxonomy" id="378272"/>
    <lineage>
        <taxon>Eukaryota</taxon>
        <taxon>Fungi</taxon>
        <taxon>Dikarya</taxon>
        <taxon>Basidiomycota</taxon>
        <taxon>Agaricomycotina</taxon>
        <taxon>Agaricomycetes</taxon>
        <taxon>Polyporales</taxon>
        <taxon>Irpicaceae</taxon>
        <taxon>Irpex</taxon>
    </lineage>
</organism>
<evidence type="ECO:0000313" key="2">
    <source>
        <dbReference type="Proteomes" id="UP001055072"/>
    </source>
</evidence>
<dbReference type="EMBL" id="MU274902">
    <property type="protein sequence ID" value="KAI0093443.1"/>
    <property type="molecule type" value="Genomic_DNA"/>
</dbReference>
<sequence length="361" mass="39118">MSGMHQLPHADVVHLADIAPRRTIFTLWERHRHRQAHWFIECAAETMGVFFYVYFGVGAIAGFNIGGLTGQAINSLETVGFGFAFGIMLALVVCSATSGGHFNPAMTITMVIFKGFPPIKAARYIVAQILGAYLAALLVYAQYHQTIHTLQAELIAKGTFAAVNYTPQGLAGIFACYAPAGAHLGLAFLNEFVCDFMIGLVIWACIDPTNFLSPPAAAPWIISLTYAVCVWGFALNGISTNAARDLGTRFAVLTIWGSDASGGAYAAIAALTNIPATICGVLFYEFILLDSSRVITPIHVSHLNAHLSHQEHCQHGTKPVRHDEETGKTHQSSYDDDSKAQIETFERTSKNGAQIQTIERA</sequence>
<evidence type="ECO:0000313" key="1">
    <source>
        <dbReference type="EMBL" id="KAI0093443.1"/>
    </source>
</evidence>
<dbReference type="Proteomes" id="UP001055072">
    <property type="component" value="Unassembled WGS sequence"/>
</dbReference>
<gene>
    <name evidence="1" type="ORF">BDY19DRAFT_426107</name>
</gene>